<feature type="region of interest" description="Disordered" evidence="1">
    <location>
        <begin position="26"/>
        <end position="47"/>
    </location>
</feature>
<feature type="region of interest" description="Disordered" evidence="1">
    <location>
        <begin position="62"/>
        <end position="94"/>
    </location>
</feature>
<accession>A0ABW1KA21</accession>
<feature type="compositionally biased region" description="Low complexity" evidence="1">
    <location>
        <begin position="31"/>
        <end position="47"/>
    </location>
</feature>
<feature type="region of interest" description="Disordered" evidence="1">
    <location>
        <begin position="128"/>
        <end position="160"/>
    </location>
</feature>
<gene>
    <name evidence="2" type="ORF">ACFP2T_17480</name>
</gene>
<sequence length="181" mass="18800">MHIRTGLVCGLLVAISLAGCGGSSEEGGGVASVNGDGKAAPSAQSAADAHSSGLQYANCMRQNGIPTFPDPTVGDNGELSFDVPDDIPDSELNKAEKNCRQYRGSGRAGDGTDAQHAERQRNLARCMRDNGFPTWPDPEADGSMRVDLDKLGLSGPDDPKLKAAEEKCRQFQPSAPAGGNG</sequence>
<evidence type="ECO:0000256" key="1">
    <source>
        <dbReference type="SAM" id="MobiDB-lite"/>
    </source>
</evidence>
<keyword evidence="3" id="KW-1185">Reference proteome</keyword>
<evidence type="ECO:0000313" key="2">
    <source>
        <dbReference type="EMBL" id="MFC6017997.1"/>
    </source>
</evidence>
<organism evidence="2 3">
    <name type="scientific">Plantactinospora solaniradicis</name>
    <dbReference type="NCBI Taxonomy" id="1723736"/>
    <lineage>
        <taxon>Bacteria</taxon>
        <taxon>Bacillati</taxon>
        <taxon>Actinomycetota</taxon>
        <taxon>Actinomycetes</taxon>
        <taxon>Micromonosporales</taxon>
        <taxon>Micromonosporaceae</taxon>
        <taxon>Plantactinospora</taxon>
    </lineage>
</organism>
<evidence type="ECO:0000313" key="3">
    <source>
        <dbReference type="Proteomes" id="UP001596203"/>
    </source>
</evidence>
<dbReference type="PROSITE" id="PS51257">
    <property type="entry name" value="PROKAR_LIPOPROTEIN"/>
    <property type="match status" value="1"/>
</dbReference>
<dbReference type="EMBL" id="JBHSPR010000010">
    <property type="protein sequence ID" value="MFC6017997.1"/>
    <property type="molecule type" value="Genomic_DNA"/>
</dbReference>
<dbReference type="RefSeq" id="WP_377422715.1">
    <property type="nucleotide sequence ID" value="NZ_JBHSPR010000010.1"/>
</dbReference>
<proteinExistence type="predicted"/>
<evidence type="ECO:0008006" key="4">
    <source>
        <dbReference type="Google" id="ProtNLM"/>
    </source>
</evidence>
<dbReference type="Proteomes" id="UP001596203">
    <property type="component" value="Unassembled WGS sequence"/>
</dbReference>
<name>A0ABW1KA21_9ACTN</name>
<comment type="caution">
    <text evidence="2">The sequence shown here is derived from an EMBL/GenBank/DDBJ whole genome shotgun (WGS) entry which is preliminary data.</text>
</comment>
<protein>
    <recommendedName>
        <fullName evidence="4">Lipoprotein</fullName>
    </recommendedName>
</protein>
<reference evidence="3" key="1">
    <citation type="journal article" date="2019" name="Int. J. Syst. Evol. Microbiol.">
        <title>The Global Catalogue of Microorganisms (GCM) 10K type strain sequencing project: providing services to taxonomists for standard genome sequencing and annotation.</title>
        <authorList>
            <consortium name="The Broad Institute Genomics Platform"/>
            <consortium name="The Broad Institute Genome Sequencing Center for Infectious Disease"/>
            <person name="Wu L."/>
            <person name="Ma J."/>
        </authorList>
    </citation>
    <scope>NUCLEOTIDE SEQUENCE [LARGE SCALE GENOMIC DNA]</scope>
    <source>
        <strain evidence="3">ZS-35-S2</strain>
    </source>
</reference>